<dbReference type="EMBL" id="CP001636">
    <property type="protein sequence ID" value="ACS22305.1"/>
    <property type="molecule type" value="Genomic_DNA"/>
</dbReference>
<dbReference type="Pfam" id="PF03401">
    <property type="entry name" value="TctC"/>
    <property type="match status" value="1"/>
</dbReference>
<feature type="chain" id="PRO_5002950146" description="MFS transporter" evidence="2">
    <location>
        <begin position="25"/>
        <end position="334"/>
    </location>
</feature>
<proteinExistence type="inferred from homology"/>
<evidence type="ECO:0000256" key="1">
    <source>
        <dbReference type="ARBA" id="ARBA00006987"/>
    </source>
</evidence>
<gene>
    <name evidence="3" type="ordered locus">Vapar_5716</name>
</gene>
<dbReference type="CDD" id="cd13578">
    <property type="entry name" value="PBP2_Bug27"/>
    <property type="match status" value="1"/>
</dbReference>
<dbReference type="PANTHER" id="PTHR42928">
    <property type="entry name" value="TRICARBOXYLATE-BINDING PROTEIN"/>
    <property type="match status" value="1"/>
</dbReference>
<protein>
    <recommendedName>
        <fullName evidence="4">MFS transporter</fullName>
    </recommendedName>
</protein>
<sequence length="334" mass="34963" precursor="true">MWHRRSLVAAGLALACAAPLHGLAQGFPDKPIKIYQGFPDKPIKIYQGFAAGGNADTIARVVSTEMAKGLGQPFVVEAQTGAGGTIASGTVARAKPDGYTLLLATGGHAVAGALYNKLSYQTVTDFQMVSTITYFPFLLVVRADSPYRGLAEMLAAARADARGVSYGSAGIGSTHHLAGELLVKSANVEMLHIPYRGDAASVAALLGGEVPMIIAPPTAVLANIKAGKLRALATTGAQRWSQMPELPTVAEQGVPGYDVRSWAGFMAPAGTPRPVVDRLRAEALKALQAPAVRARLEEMGGEARGSTPEEMTAMVAAELKRWTAVVNDAHIPKQ</sequence>
<dbReference type="SUPFAM" id="SSF53850">
    <property type="entry name" value="Periplasmic binding protein-like II"/>
    <property type="match status" value="1"/>
</dbReference>
<dbReference type="AlphaFoldDB" id="C5CZQ5"/>
<accession>C5CZQ5</accession>
<dbReference type="InterPro" id="IPR042100">
    <property type="entry name" value="Bug_dom1"/>
</dbReference>
<dbReference type="STRING" id="543728.Vapar_5716"/>
<keyword evidence="2" id="KW-0732">Signal</keyword>
<evidence type="ECO:0008006" key="4">
    <source>
        <dbReference type="Google" id="ProtNLM"/>
    </source>
</evidence>
<dbReference type="PIRSF" id="PIRSF017082">
    <property type="entry name" value="YflP"/>
    <property type="match status" value="1"/>
</dbReference>
<feature type="signal peptide" evidence="2">
    <location>
        <begin position="1"/>
        <end position="24"/>
    </location>
</feature>
<name>C5CZQ5_VARPS</name>
<dbReference type="KEGG" id="vap:Vapar_5716"/>
<dbReference type="HOGENOM" id="CLU_045683_0_0_4"/>
<evidence type="ECO:0000256" key="2">
    <source>
        <dbReference type="SAM" id="SignalP"/>
    </source>
</evidence>
<dbReference type="Gene3D" id="3.40.190.150">
    <property type="entry name" value="Bordetella uptake gene, domain 1"/>
    <property type="match status" value="1"/>
</dbReference>
<comment type="similarity">
    <text evidence="1">Belongs to the UPF0065 (bug) family.</text>
</comment>
<evidence type="ECO:0000313" key="3">
    <source>
        <dbReference type="EMBL" id="ACS22305.1"/>
    </source>
</evidence>
<dbReference type="PANTHER" id="PTHR42928:SF5">
    <property type="entry name" value="BLR1237 PROTEIN"/>
    <property type="match status" value="1"/>
</dbReference>
<reference evidence="3" key="1">
    <citation type="submission" date="2009-06" db="EMBL/GenBank/DDBJ databases">
        <title>Complete sequence of chromosome 2 of Variovorax paradoxus S110.</title>
        <authorList>
            <consortium name="US DOE Joint Genome Institute"/>
            <person name="Lucas S."/>
            <person name="Copeland A."/>
            <person name="Lapidus A."/>
            <person name="Glavina del Rio T."/>
            <person name="Tice H."/>
            <person name="Bruce D."/>
            <person name="Goodwin L."/>
            <person name="Pitluck S."/>
            <person name="Chertkov O."/>
            <person name="Brettin T."/>
            <person name="Detter J.C."/>
            <person name="Han C."/>
            <person name="Larimer F."/>
            <person name="Land M."/>
            <person name="Hauser L."/>
            <person name="Kyrpides N."/>
            <person name="Ovchinnikova G."/>
            <person name="Orwin P."/>
            <person name="Leadbetter J.R."/>
            <person name="Spain J.C."/>
            <person name="Han J.I."/>
        </authorList>
    </citation>
    <scope>NUCLEOTIDE SEQUENCE</scope>
    <source>
        <strain evidence="3">S110</strain>
    </source>
</reference>
<organism evidence="3">
    <name type="scientific">Variovorax paradoxus (strain S110)</name>
    <dbReference type="NCBI Taxonomy" id="543728"/>
    <lineage>
        <taxon>Bacteria</taxon>
        <taxon>Pseudomonadati</taxon>
        <taxon>Pseudomonadota</taxon>
        <taxon>Betaproteobacteria</taxon>
        <taxon>Burkholderiales</taxon>
        <taxon>Comamonadaceae</taxon>
        <taxon>Variovorax</taxon>
    </lineage>
</organism>
<dbReference type="InterPro" id="IPR005064">
    <property type="entry name" value="BUG"/>
</dbReference>
<dbReference type="Gene3D" id="3.40.190.10">
    <property type="entry name" value="Periplasmic binding protein-like II"/>
    <property type="match status" value="1"/>
</dbReference>
<dbReference type="PROSITE" id="PS51257">
    <property type="entry name" value="PROKAR_LIPOPROTEIN"/>
    <property type="match status" value="1"/>
</dbReference>
<dbReference type="eggNOG" id="COG3181">
    <property type="taxonomic scope" value="Bacteria"/>
</dbReference>